<evidence type="ECO:0000313" key="2">
    <source>
        <dbReference type="EMBL" id="KAF2189741.1"/>
    </source>
</evidence>
<feature type="compositionally biased region" description="Polar residues" evidence="1">
    <location>
        <begin position="178"/>
        <end position="187"/>
    </location>
</feature>
<organism evidence="2 3">
    <name type="scientific">Zopfia rhizophila CBS 207.26</name>
    <dbReference type="NCBI Taxonomy" id="1314779"/>
    <lineage>
        <taxon>Eukaryota</taxon>
        <taxon>Fungi</taxon>
        <taxon>Dikarya</taxon>
        <taxon>Ascomycota</taxon>
        <taxon>Pezizomycotina</taxon>
        <taxon>Dothideomycetes</taxon>
        <taxon>Dothideomycetes incertae sedis</taxon>
        <taxon>Zopfiaceae</taxon>
        <taxon>Zopfia</taxon>
    </lineage>
</organism>
<feature type="compositionally biased region" description="Acidic residues" evidence="1">
    <location>
        <begin position="153"/>
        <end position="175"/>
    </location>
</feature>
<gene>
    <name evidence="2" type="ORF">K469DRAFT_762329</name>
</gene>
<evidence type="ECO:0000256" key="1">
    <source>
        <dbReference type="SAM" id="MobiDB-lite"/>
    </source>
</evidence>
<protein>
    <submittedName>
        <fullName evidence="2">Uncharacterized protein</fullName>
    </submittedName>
</protein>
<dbReference type="AlphaFoldDB" id="A0A6A6ED10"/>
<evidence type="ECO:0000313" key="3">
    <source>
        <dbReference type="Proteomes" id="UP000800200"/>
    </source>
</evidence>
<proteinExistence type="predicted"/>
<name>A0A6A6ED10_9PEZI</name>
<dbReference type="EMBL" id="ML994620">
    <property type="protein sequence ID" value="KAF2189741.1"/>
    <property type="molecule type" value="Genomic_DNA"/>
</dbReference>
<sequence length="257" mass="29620">MQISRGEMTRNRGAQASVWIRGSLNVTATPPNSRANQKRALTPGNSWANQTHIKQTTPASDLYITQFYINLHKNTCDRKRFVYSIYCIKHGLSCRSHNPRSPSATHPFLGRIQPNIEPTIRYLLAPRLPFQCTNSLPKLNDILESTKTANNDDYYEEGDSNDDDDDNDDNSDFDNLDVSSGPSSEGDQLSREQKLNHMVRAFQNTKWKFRDFILAWAGKDGNKNIRVRHRTYYKQKQCWRTPHMVYLKQPNQNQSPG</sequence>
<feature type="region of interest" description="Disordered" evidence="1">
    <location>
        <begin position="147"/>
        <end position="191"/>
    </location>
</feature>
<accession>A0A6A6ED10</accession>
<keyword evidence="3" id="KW-1185">Reference proteome</keyword>
<dbReference type="Proteomes" id="UP000800200">
    <property type="component" value="Unassembled WGS sequence"/>
</dbReference>
<reference evidence="2" key="1">
    <citation type="journal article" date="2020" name="Stud. Mycol.">
        <title>101 Dothideomycetes genomes: a test case for predicting lifestyles and emergence of pathogens.</title>
        <authorList>
            <person name="Haridas S."/>
            <person name="Albert R."/>
            <person name="Binder M."/>
            <person name="Bloem J."/>
            <person name="Labutti K."/>
            <person name="Salamov A."/>
            <person name="Andreopoulos B."/>
            <person name="Baker S."/>
            <person name="Barry K."/>
            <person name="Bills G."/>
            <person name="Bluhm B."/>
            <person name="Cannon C."/>
            <person name="Castanera R."/>
            <person name="Culley D."/>
            <person name="Daum C."/>
            <person name="Ezra D."/>
            <person name="Gonzalez J."/>
            <person name="Henrissat B."/>
            <person name="Kuo A."/>
            <person name="Liang C."/>
            <person name="Lipzen A."/>
            <person name="Lutzoni F."/>
            <person name="Magnuson J."/>
            <person name="Mondo S."/>
            <person name="Nolan M."/>
            <person name="Ohm R."/>
            <person name="Pangilinan J."/>
            <person name="Park H.-J."/>
            <person name="Ramirez L."/>
            <person name="Alfaro M."/>
            <person name="Sun H."/>
            <person name="Tritt A."/>
            <person name="Yoshinaga Y."/>
            <person name="Zwiers L.-H."/>
            <person name="Turgeon B."/>
            <person name="Goodwin S."/>
            <person name="Spatafora J."/>
            <person name="Crous P."/>
            <person name="Grigoriev I."/>
        </authorList>
    </citation>
    <scope>NUCLEOTIDE SEQUENCE</scope>
    <source>
        <strain evidence="2">CBS 207.26</strain>
    </source>
</reference>